<keyword evidence="8 10" id="KW-0975">Bacterial flagellum</keyword>
<keyword evidence="6 10" id="KW-1133">Transmembrane helix</keyword>
<reference evidence="11 12" key="1">
    <citation type="submission" date="2016-03" db="EMBL/GenBank/DDBJ databases">
        <title>Genome sequence of Nesiotobacter sp. nov., a moderately halophilic alphaproteobacterium isolated from the Yellow Sea, China.</title>
        <authorList>
            <person name="Zhang G."/>
            <person name="Zhang R."/>
        </authorList>
    </citation>
    <scope>NUCLEOTIDE SEQUENCE [LARGE SCALE GENOMIC DNA]</scope>
    <source>
        <strain evidence="11 12">WB1-6</strain>
    </source>
</reference>
<evidence type="ECO:0000256" key="2">
    <source>
        <dbReference type="ARBA" id="ARBA00009772"/>
    </source>
</evidence>
<gene>
    <name evidence="11" type="ORF">A3843_02820</name>
</gene>
<keyword evidence="5 10" id="KW-0812">Transmembrane</keyword>
<feature type="transmembrane region" description="Helical" evidence="10">
    <location>
        <begin position="67"/>
        <end position="88"/>
    </location>
</feature>
<dbReference type="RefSeq" id="WP_028480215.1">
    <property type="nucleotide sequence ID" value="NZ_LVVZ01000005.1"/>
</dbReference>
<evidence type="ECO:0000313" key="12">
    <source>
        <dbReference type="Proteomes" id="UP000185783"/>
    </source>
</evidence>
<feature type="transmembrane region" description="Helical" evidence="10">
    <location>
        <begin position="216"/>
        <end position="236"/>
    </location>
</feature>
<evidence type="ECO:0000256" key="10">
    <source>
        <dbReference type="RuleBase" id="RU362071"/>
    </source>
</evidence>
<dbReference type="AlphaFoldDB" id="A0A1U7JKS0"/>
<dbReference type="GO" id="GO:0006605">
    <property type="term" value="P:protein targeting"/>
    <property type="evidence" value="ECO:0007669"/>
    <property type="project" value="UniProtKB-UniRule"/>
</dbReference>
<evidence type="ECO:0000313" key="11">
    <source>
        <dbReference type="EMBL" id="OKL45288.1"/>
    </source>
</evidence>
<feature type="transmembrane region" description="Helical" evidence="10">
    <location>
        <begin position="95"/>
        <end position="115"/>
    </location>
</feature>
<dbReference type="EMBL" id="LVVZ01000005">
    <property type="protein sequence ID" value="OKL45288.1"/>
    <property type="molecule type" value="Genomic_DNA"/>
</dbReference>
<evidence type="ECO:0000256" key="3">
    <source>
        <dbReference type="ARBA" id="ARBA00021717"/>
    </source>
</evidence>
<dbReference type="Proteomes" id="UP000185783">
    <property type="component" value="Unassembled WGS sequence"/>
</dbReference>
<keyword evidence="11" id="KW-0282">Flagellum</keyword>
<keyword evidence="11" id="KW-0969">Cilium</keyword>
<comment type="similarity">
    <text evidence="2 10">Belongs to the FliR/MopE/SpaR family.</text>
</comment>
<feature type="transmembrane region" description="Helical" evidence="10">
    <location>
        <begin position="185"/>
        <end position="204"/>
    </location>
</feature>
<comment type="function">
    <text evidence="1 10">Role in flagellar biosynthesis.</text>
</comment>
<dbReference type="PANTHER" id="PTHR30065">
    <property type="entry name" value="FLAGELLAR BIOSYNTHETIC PROTEIN FLIR"/>
    <property type="match status" value="1"/>
</dbReference>
<dbReference type="PRINTS" id="PR00953">
    <property type="entry name" value="TYPE3IMRPROT"/>
</dbReference>
<keyword evidence="11" id="KW-0966">Cell projection</keyword>
<feature type="transmembrane region" description="Helical" evidence="10">
    <location>
        <begin position="127"/>
        <end position="150"/>
    </location>
</feature>
<feature type="transmembrane region" description="Helical" evidence="10">
    <location>
        <begin position="6"/>
        <end position="29"/>
    </location>
</feature>
<dbReference type="InterPro" id="IPR006303">
    <property type="entry name" value="FliR"/>
</dbReference>
<protein>
    <recommendedName>
        <fullName evidence="3 9">Flagellar biosynthetic protein FliR</fullName>
    </recommendedName>
</protein>
<comment type="subcellular location">
    <subcellularLocation>
        <location evidence="10">Cell membrane</location>
        <topology evidence="10">Multi-pass membrane protein</topology>
    </subcellularLocation>
    <subcellularLocation>
        <location evidence="10">Bacterial flagellum basal body</location>
    </subcellularLocation>
</comment>
<dbReference type="STRING" id="197461.A3843_02820"/>
<evidence type="ECO:0000256" key="1">
    <source>
        <dbReference type="ARBA" id="ARBA00002578"/>
    </source>
</evidence>
<comment type="caution">
    <text evidence="11">The sequence shown here is derived from an EMBL/GenBank/DDBJ whole genome shotgun (WGS) entry which is preliminary data.</text>
</comment>
<organism evidence="11 12">
    <name type="scientific">Pseudovibrio exalbescens</name>
    <dbReference type="NCBI Taxonomy" id="197461"/>
    <lineage>
        <taxon>Bacteria</taxon>
        <taxon>Pseudomonadati</taxon>
        <taxon>Pseudomonadota</taxon>
        <taxon>Alphaproteobacteria</taxon>
        <taxon>Hyphomicrobiales</taxon>
        <taxon>Stappiaceae</taxon>
        <taxon>Pseudovibrio</taxon>
    </lineage>
</organism>
<evidence type="ECO:0000256" key="9">
    <source>
        <dbReference type="NCBIfam" id="TIGR01400"/>
    </source>
</evidence>
<name>A0A1U7JKS0_9HYPH</name>
<keyword evidence="7 10" id="KW-0472">Membrane</keyword>
<sequence length="257" mass="27719">MTIELGFLTSFVVTFMLMFCRLGTMLMLMPALGEASLPTRYRLTLALALTYIMAPIGQPLYPDTVLSSFPALLLMIFGEIAIGLFVGASVRLVTFALQTAGAMIANQMGLAFALGGDITASGMQGAIIGNFLSMLGTVLIFATNLHYLAIAAMHDSFTLFPPGDLVAIEDVSSHGVALIGQMFSIAVRLSAPFMVVGLVFYFGMGLLNKLMPQLQIFFIAMPVNIMIGLFLLLAVLSTMMGWYLTQVEAVFQPFIVQ</sequence>
<accession>A0A1U7JKS0</accession>
<evidence type="ECO:0000256" key="7">
    <source>
        <dbReference type="ARBA" id="ARBA00023136"/>
    </source>
</evidence>
<dbReference type="GO" id="GO:0005886">
    <property type="term" value="C:plasma membrane"/>
    <property type="evidence" value="ECO:0007669"/>
    <property type="project" value="UniProtKB-SubCell"/>
</dbReference>
<dbReference type="PANTHER" id="PTHR30065:SF8">
    <property type="entry name" value="FLAGELLAR BIOSYNTHETIC PROTEIN FLIR"/>
    <property type="match status" value="1"/>
</dbReference>
<feature type="transmembrane region" description="Helical" evidence="10">
    <location>
        <begin position="41"/>
        <end position="61"/>
    </location>
</feature>
<evidence type="ECO:0000256" key="6">
    <source>
        <dbReference type="ARBA" id="ARBA00022989"/>
    </source>
</evidence>
<evidence type="ECO:0000256" key="8">
    <source>
        <dbReference type="ARBA" id="ARBA00023143"/>
    </source>
</evidence>
<dbReference type="Pfam" id="PF01311">
    <property type="entry name" value="Bac_export_1"/>
    <property type="match status" value="1"/>
</dbReference>
<proteinExistence type="inferred from homology"/>
<evidence type="ECO:0000256" key="4">
    <source>
        <dbReference type="ARBA" id="ARBA00022475"/>
    </source>
</evidence>
<evidence type="ECO:0000256" key="5">
    <source>
        <dbReference type="ARBA" id="ARBA00022692"/>
    </source>
</evidence>
<dbReference type="InterPro" id="IPR002010">
    <property type="entry name" value="T3SS_IM_R"/>
</dbReference>
<dbReference type="GO" id="GO:0044780">
    <property type="term" value="P:bacterial-type flagellum assembly"/>
    <property type="evidence" value="ECO:0007669"/>
    <property type="project" value="UniProtKB-UniRule"/>
</dbReference>
<dbReference type="NCBIfam" id="TIGR01400">
    <property type="entry name" value="fliR"/>
    <property type="match status" value="1"/>
</dbReference>
<keyword evidence="12" id="KW-1185">Reference proteome</keyword>
<dbReference type="GO" id="GO:0009425">
    <property type="term" value="C:bacterial-type flagellum basal body"/>
    <property type="evidence" value="ECO:0007669"/>
    <property type="project" value="UniProtKB-SubCell"/>
</dbReference>
<keyword evidence="4 10" id="KW-1003">Cell membrane</keyword>